<evidence type="ECO:0000313" key="1">
    <source>
        <dbReference type="EMBL" id="GAA4717548.1"/>
    </source>
</evidence>
<reference evidence="2" key="1">
    <citation type="journal article" date="2019" name="Int. J. Syst. Evol. Microbiol.">
        <title>The Global Catalogue of Microorganisms (GCM) 10K type strain sequencing project: providing services to taxonomists for standard genome sequencing and annotation.</title>
        <authorList>
            <consortium name="The Broad Institute Genomics Platform"/>
            <consortium name="The Broad Institute Genome Sequencing Center for Infectious Disease"/>
            <person name="Wu L."/>
            <person name="Ma J."/>
        </authorList>
    </citation>
    <scope>NUCLEOTIDE SEQUENCE [LARGE SCALE GENOMIC DNA]</scope>
    <source>
        <strain evidence="2">JCM 18531</strain>
    </source>
</reference>
<protein>
    <submittedName>
        <fullName evidence="1">Uncharacterized protein</fullName>
    </submittedName>
</protein>
<dbReference type="EMBL" id="BAABKM010000004">
    <property type="protein sequence ID" value="GAA4717548.1"/>
    <property type="molecule type" value="Genomic_DNA"/>
</dbReference>
<keyword evidence="2" id="KW-1185">Reference proteome</keyword>
<proteinExistence type="predicted"/>
<organism evidence="1 2">
    <name type="scientific">Nocardioides conyzicola</name>
    <dbReference type="NCBI Taxonomy" id="1651781"/>
    <lineage>
        <taxon>Bacteria</taxon>
        <taxon>Bacillati</taxon>
        <taxon>Actinomycetota</taxon>
        <taxon>Actinomycetes</taxon>
        <taxon>Propionibacteriales</taxon>
        <taxon>Nocardioidaceae</taxon>
        <taxon>Nocardioides</taxon>
    </lineage>
</organism>
<dbReference type="Proteomes" id="UP001499974">
    <property type="component" value="Unassembled WGS sequence"/>
</dbReference>
<comment type="caution">
    <text evidence="1">The sequence shown here is derived from an EMBL/GenBank/DDBJ whole genome shotgun (WGS) entry which is preliminary data.</text>
</comment>
<gene>
    <name evidence="1" type="ORF">GCM10023349_41810</name>
</gene>
<accession>A0ABP8XYV9</accession>
<dbReference type="RefSeq" id="WP_345523604.1">
    <property type="nucleotide sequence ID" value="NZ_BAABKM010000004.1"/>
</dbReference>
<sequence>MTTWRDTASASAQEDLDGLLNLVLPLAQELLGKNGQFYPFGASVSTQGQASLTASDAGLGQHPQPDRVLAGVYDGARATAGENRAAAFVSDVLVNGSDAVQVELEHRDGIALVVLVPYKPATYKRVPTFRDMSVQPGEPRVWISG</sequence>
<evidence type="ECO:0000313" key="2">
    <source>
        <dbReference type="Proteomes" id="UP001499974"/>
    </source>
</evidence>
<name>A0ABP8XYV9_9ACTN</name>